<sequence>MSNLFTSRDATNSKEIKQTGLRLVFGLLFSSTIGLLAYRRRSLSRSGILGAITTGTTTFGLGGPSWGLSLIFFFVSSSLFSHFRAADKAATAADKFSKGSQRDLAQVAANGGVATVMALGYGLSQTPTLRSSFEAGFVGALATANADTWATEIGVLSQQPPRLITTGQPTIPGTSGGVSTLGAGASAIGAFTIGLVFKLLQRQASVSLPFIALVSGFSGSLFDSLLGATIQTIYYCPVCHKETERRVHSCGTNTSYLRGLKWMDNDMVNLLATLWGSLTAILLHIPFLPGKTRP</sequence>
<dbReference type="GO" id="GO:0016020">
    <property type="term" value="C:membrane"/>
    <property type="evidence" value="ECO:0007669"/>
    <property type="project" value="UniProtKB-SubCell"/>
</dbReference>
<feature type="transmembrane region" description="Helical" evidence="6">
    <location>
        <begin position="178"/>
        <end position="197"/>
    </location>
</feature>
<name>A0A402B396_9CHLR</name>
<gene>
    <name evidence="7" type="ORF">KDA_13140</name>
</gene>
<keyword evidence="8" id="KW-1185">Reference proteome</keyword>
<evidence type="ECO:0000313" key="7">
    <source>
        <dbReference type="EMBL" id="GCE25830.1"/>
    </source>
</evidence>
<dbReference type="Pfam" id="PF01940">
    <property type="entry name" value="DUF92"/>
    <property type="match status" value="1"/>
</dbReference>
<feature type="transmembrane region" description="Helical" evidence="6">
    <location>
        <begin position="104"/>
        <end position="123"/>
    </location>
</feature>
<accession>A0A402B396</accession>
<feature type="transmembrane region" description="Helical" evidence="6">
    <location>
        <begin position="66"/>
        <end position="83"/>
    </location>
</feature>
<feature type="transmembrane region" description="Helical" evidence="6">
    <location>
        <begin position="267"/>
        <end position="288"/>
    </location>
</feature>
<dbReference type="Proteomes" id="UP000287171">
    <property type="component" value="Unassembled WGS sequence"/>
</dbReference>
<evidence type="ECO:0000256" key="3">
    <source>
        <dbReference type="ARBA" id="ARBA00022692"/>
    </source>
</evidence>
<dbReference type="AlphaFoldDB" id="A0A402B396"/>
<evidence type="ECO:0000256" key="5">
    <source>
        <dbReference type="ARBA" id="ARBA00023136"/>
    </source>
</evidence>
<protein>
    <recommendedName>
        <fullName evidence="9">DUF92 domain-containing protein</fullName>
    </recommendedName>
</protein>
<organism evidence="7 8">
    <name type="scientific">Dictyobacter alpinus</name>
    <dbReference type="NCBI Taxonomy" id="2014873"/>
    <lineage>
        <taxon>Bacteria</taxon>
        <taxon>Bacillati</taxon>
        <taxon>Chloroflexota</taxon>
        <taxon>Ktedonobacteria</taxon>
        <taxon>Ktedonobacterales</taxon>
        <taxon>Dictyobacteraceae</taxon>
        <taxon>Dictyobacter</taxon>
    </lineage>
</organism>
<evidence type="ECO:0000256" key="2">
    <source>
        <dbReference type="ARBA" id="ARBA00009012"/>
    </source>
</evidence>
<dbReference type="EMBL" id="BIFT01000001">
    <property type="protein sequence ID" value="GCE25830.1"/>
    <property type="molecule type" value="Genomic_DNA"/>
</dbReference>
<dbReference type="PANTHER" id="PTHR13353">
    <property type="entry name" value="TRANSMEMBRANE PROTEIN 19"/>
    <property type="match status" value="1"/>
</dbReference>
<keyword evidence="4 6" id="KW-1133">Transmembrane helix</keyword>
<dbReference type="PANTHER" id="PTHR13353:SF5">
    <property type="entry name" value="TRANSMEMBRANE PROTEIN 19"/>
    <property type="match status" value="1"/>
</dbReference>
<comment type="similarity">
    <text evidence="2">Belongs to the TMEM19 family.</text>
</comment>
<evidence type="ECO:0000256" key="6">
    <source>
        <dbReference type="SAM" id="Phobius"/>
    </source>
</evidence>
<keyword evidence="5 6" id="KW-0472">Membrane</keyword>
<feature type="transmembrane region" description="Helical" evidence="6">
    <location>
        <begin position="20"/>
        <end position="38"/>
    </location>
</feature>
<dbReference type="RefSeq" id="WP_126626370.1">
    <property type="nucleotide sequence ID" value="NZ_BIFT01000001.1"/>
</dbReference>
<feature type="transmembrane region" description="Helical" evidence="6">
    <location>
        <begin position="204"/>
        <end position="222"/>
    </location>
</feature>
<dbReference type="OrthoDB" id="9808500at2"/>
<evidence type="ECO:0000313" key="8">
    <source>
        <dbReference type="Proteomes" id="UP000287171"/>
    </source>
</evidence>
<proteinExistence type="inferred from homology"/>
<evidence type="ECO:0008006" key="9">
    <source>
        <dbReference type="Google" id="ProtNLM"/>
    </source>
</evidence>
<evidence type="ECO:0000256" key="1">
    <source>
        <dbReference type="ARBA" id="ARBA00004141"/>
    </source>
</evidence>
<comment type="caution">
    <text evidence="7">The sequence shown here is derived from an EMBL/GenBank/DDBJ whole genome shotgun (WGS) entry which is preliminary data.</text>
</comment>
<evidence type="ECO:0000256" key="4">
    <source>
        <dbReference type="ARBA" id="ARBA00022989"/>
    </source>
</evidence>
<comment type="subcellular location">
    <subcellularLocation>
        <location evidence="1">Membrane</location>
        <topology evidence="1">Multi-pass membrane protein</topology>
    </subcellularLocation>
</comment>
<dbReference type="InterPro" id="IPR002794">
    <property type="entry name" value="DUF92_TMEM19"/>
</dbReference>
<keyword evidence="3 6" id="KW-0812">Transmembrane</keyword>
<reference evidence="8" key="1">
    <citation type="submission" date="2018-12" db="EMBL/GenBank/DDBJ databases">
        <title>Tengunoibacter tsumagoiensis gen. nov., sp. nov., Dictyobacter kobayashii sp. nov., D. alpinus sp. nov., and D. joshuensis sp. nov. and description of Dictyobacteraceae fam. nov. within the order Ktedonobacterales isolated from Tengu-no-mugimeshi.</title>
        <authorList>
            <person name="Wang C.M."/>
            <person name="Zheng Y."/>
            <person name="Sakai Y."/>
            <person name="Toyoda A."/>
            <person name="Minakuchi Y."/>
            <person name="Abe K."/>
            <person name="Yokota A."/>
            <person name="Yabe S."/>
        </authorList>
    </citation>
    <scope>NUCLEOTIDE SEQUENCE [LARGE SCALE GENOMIC DNA]</scope>
    <source>
        <strain evidence="8">Uno16</strain>
    </source>
</reference>